<gene>
    <name evidence="1" type="ORF">NV381_06850</name>
</gene>
<name>A0ABT1YCJ6_9BACL</name>
<dbReference type="Pfam" id="PF04402">
    <property type="entry name" value="SIMPL"/>
    <property type="match status" value="1"/>
</dbReference>
<dbReference type="PANTHER" id="PTHR34387:SF1">
    <property type="entry name" value="PERIPLASMIC IMMUNOGENIC PROTEIN"/>
    <property type="match status" value="1"/>
</dbReference>
<evidence type="ECO:0000313" key="2">
    <source>
        <dbReference type="Proteomes" id="UP001300012"/>
    </source>
</evidence>
<dbReference type="EMBL" id="JANQBD010000004">
    <property type="protein sequence ID" value="MCR8630919.1"/>
    <property type="molecule type" value="Genomic_DNA"/>
</dbReference>
<dbReference type="Gene3D" id="3.30.110.170">
    <property type="entry name" value="Protein of unknown function (DUF541), domain 1"/>
    <property type="match status" value="1"/>
</dbReference>
<accession>A0ABT1YCJ6</accession>
<keyword evidence="2" id="KW-1185">Reference proteome</keyword>
<reference evidence="1 2" key="1">
    <citation type="submission" date="2022-08" db="EMBL/GenBank/DDBJ databases">
        <title>Paenibacillus endoradicis sp. nov., Paenibacillus radicibacter sp. nov and Paenibacillus pararadicis sp. nov., three cold-adapted plant growth-promoting bacteria isolated from root of Larix gmelinii in Great Khingan.</title>
        <authorList>
            <person name="Xue H."/>
        </authorList>
    </citation>
    <scope>NUCLEOTIDE SEQUENCE [LARGE SCALE GENOMIC DNA]</scope>
    <source>
        <strain evidence="1 2">N5-1-1-5</strain>
    </source>
</reference>
<dbReference type="InterPro" id="IPR007497">
    <property type="entry name" value="SIMPL/DUF541"/>
</dbReference>
<sequence>MYYNQTLPPAPMMNSHTLMNNRPTIEVTGEGTVSAAPDKAVVELGVIMENLSLSAAQKKNAEAMAKVIDALLKLSIPQENIQTFDYRIDMEYNYEEGKQTFRGYKVTHLLQVTINKIDQTGIVIDTAVNNGANSVSNIQFTVAHPEAYYNQALALAVKNGERKALTIASTLGVTLNKFPGKVEEMSPSAVPSPYQAKLFAQAAATPIQPGELKIAASVRSQYFYY</sequence>
<proteinExistence type="predicted"/>
<dbReference type="InterPro" id="IPR052022">
    <property type="entry name" value="26kDa_periplasmic_antigen"/>
</dbReference>
<organism evidence="1 2">
    <name type="scientific">Paenibacillus radicis</name>
    <name type="common">ex Xue et al. 2023</name>
    <dbReference type="NCBI Taxonomy" id="2972489"/>
    <lineage>
        <taxon>Bacteria</taxon>
        <taxon>Bacillati</taxon>
        <taxon>Bacillota</taxon>
        <taxon>Bacilli</taxon>
        <taxon>Bacillales</taxon>
        <taxon>Paenibacillaceae</taxon>
        <taxon>Paenibacillus</taxon>
    </lineage>
</organism>
<protein>
    <submittedName>
        <fullName evidence="1">SIMPL domain-containing protein</fullName>
    </submittedName>
</protein>
<dbReference type="PANTHER" id="PTHR34387">
    <property type="entry name" value="SLR1258 PROTEIN"/>
    <property type="match status" value="1"/>
</dbReference>
<dbReference type="Proteomes" id="UP001300012">
    <property type="component" value="Unassembled WGS sequence"/>
</dbReference>
<dbReference type="RefSeq" id="WP_258212528.1">
    <property type="nucleotide sequence ID" value="NZ_JANQBD010000004.1"/>
</dbReference>
<dbReference type="Gene3D" id="3.30.70.2970">
    <property type="entry name" value="Protein of unknown function (DUF541), domain 2"/>
    <property type="match status" value="1"/>
</dbReference>
<comment type="caution">
    <text evidence="1">The sequence shown here is derived from an EMBL/GenBank/DDBJ whole genome shotgun (WGS) entry which is preliminary data.</text>
</comment>
<evidence type="ECO:0000313" key="1">
    <source>
        <dbReference type="EMBL" id="MCR8630919.1"/>
    </source>
</evidence>